<evidence type="ECO:0000256" key="3">
    <source>
        <dbReference type="ARBA" id="ARBA00010400"/>
    </source>
</evidence>
<dbReference type="Pfam" id="PF18634">
    <property type="entry name" value="RXLR_WY"/>
    <property type="match status" value="1"/>
</dbReference>
<gene>
    <name evidence="10" type="primary">Avh</name>
</gene>
<evidence type="ECO:0000259" key="8">
    <source>
        <dbReference type="Pfam" id="PF18634"/>
    </source>
</evidence>
<proteinExistence type="inferred from homology"/>
<accession>E0W575</accession>
<evidence type="ECO:0000313" key="11">
    <source>
        <dbReference type="EMBL" id="AEK80583.1"/>
    </source>
</evidence>
<evidence type="ECO:0000259" key="9">
    <source>
        <dbReference type="Pfam" id="PF22748"/>
    </source>
</evidence>
<dbReference type="GO" id="GO:0005576">
    <property type="term" value="C:extracellular region"/>
    <property type="evidence" value="ECO:0007669"/>
    <property type="project" value="UniProtKB-SubCell"/>
</dbReference>
<evidence type="ECO:0000256" key="1">
    <source>
        <dbReference type="ARBA" id="ARBA00004340"/>
    </source>
</evidence>
<feature type="domain" description="RxLR effector PexRD54 WY" evidence="9">
    <location>
        <begin position="88"/>
        <end position="125"/>
    </location>
</feature>
<protein>
    <submittedName>
        <fullName evidence="10">Avh61</fullName>
    </submittedName>
</protein>
<comment type="subcellular location">
    <subcellularLocation>
        <location evidence="1">Host cell</location>
    </subcellularLocation>
    <subcellularLocation>
        <location evidence="2">Secreted</location>
    </subcellularLocation>
</comment>
<sequence>MKMRLHFVLLWMAVVTFVLGAETSARVGAEQSAPHVADQLSLGAGKRVEYAKRALRTDATGEERAGIPGLSKLAGLVSKAGPSAENLANTLWLRGRTDPAKVLKTLEVGAKLDDNPKVLQWLKYVQMYRTTKNGYRWHDGEIYVKLLQSSKSEAEVAKLFQSLKTNPELAKLGENLQKAQFGSWIIKDMHPSSILSMLGFTGSIPLNNPRTEIVKKYALEYAIRTV</sequence>
<dbReference type="EMBL" id="JN253769">
    <property type="protein sequence ID" value="AEK80582.1"/>
    <property type="molecule type" value="Genomic_DNA"/>
</dbReference>
<dbReference type="AlphaFoldDB" id="E0W575"/>
<dbReference type="EMBL" id="JN253770">
    <property type="protein sequence ID" value="AEK80583.1"/>
    <property type="molecule type" value="Genomic_DNA"/>
</dbReference>
<evidence type="ECO:0000313" key="12">
    <source>
        <dbReference type="EMBL" id="AEK80584.1"/>
    </source>
</evidence>
<evidence type="ECO:0000256" key="5">
    <source>
        <dbReference type="ARBA" id="ARBA00022729"/>
    </source>
</evidence>
<dbReference type="Pfam" id="PF22748">
    <property type="entry name" value="PexRD54_WY"/>
    <property type="match status" value="1"/>
</dbReference>
<keyword evidence="4" id="KW-0964">Secreted</keyword>
<keyword evidence="6" id="KW-0843">Virulence</keyword>
<dbReference type="KEGG" id="psoj:PHYSODRAFT_284496"/>
<evidence type="ECO:0000256" key="6">
    <source>
        <dbReference type="ARBA" id="ARBA00023026"/>
    </source>
</evidence>
<evidence type="ECO:0000256" key="7">
    <source>
        <dbReference type="SAM" id="SignalP"/>
    </source>
</evidence>
<keyword evidence="5 7" id="KW-0732">Signal</keyword>
<dbReference type="InterPro" id="IPR054463">
    <property type="entry name" value="PexRD54_WY"/>
</dbReference>
<comment type="similarity">
    <text evidence="3">Belongs to the RxLR effector family.</text>
</comment>
<feature type="chain" id="PRO_5007652756" evidence="7">
    <location>
        <begin position="21"/>
        <end position="226"/>
    </location>
</feature>
<feature type="signal peptide" evidence="7">
    <location>
        <begin position="1"/>
        <end position="20"/>
    </location>
</feature>
<dbReference type="SMR" id="E0W575"/>
<evidence type="ECO:0000256" key="2">
    <source>
        <dbReference type="ARBA" id="ARBA00004613"/>
    </source>
</evidence>
<dbReference type="InterPro" id="IPR040786">
    <property type="entry name" value="RXLR_WY"/>
</dbReference>
<feature type="domain" description="RXLR phytopathogen effector protein WY-domain" evidence="8">
    <location>
        <begin position="127"/>
        <end position="178"/>
    </location>
</feature>
<dbReference type="EMBL" id="JN253771">
    <property type="protein sequence ID" value="AEK80584.1"/>
    <property type="molecule type" value="Genomic_DNA"/>
</dbReference>
<dbReference type="VEuPathDB" id="FungiDB:PHYSODRAFT_284496"/>
<organism evidence="10">
    <name type="scientific">Phytophthora sojae</name>
    <name type="common">Soybean stem and root rot agent</name>
    <name type="synonym">Phytophthora megasperma f. sp. glycines</name>
    <dbReference type="NCBI Taxonomy" id="67593"/>
    <lineage>
        <taxon>Eukaryota</taxon>
        <taxon>Sar</taxon>
        <taxon>Stramenopiles</taxon>
        <taxon>Oomycota</taxon>
        <taxon>Peronosporomycetes</taxon>
        <taxon>Peronosporales</taxon>
        <taxon>Peronosporaceae</taxon>
        <taxon>Phytophthora</taxon>
    </lineage>
</organism>
<evidence type="ECO:0000256" key="4">
    <source>
        <dbReference type="ARBA" id="ARBA00022525"/>
    </source>
</evidence>
<dbReference type="GO" id="GO:0043657">
    <property type="term" value="C:host cell"/>
    <property type="evidence" value="ECO:0007669"/>
    <property type="project" value="UniProtKB-SubCell"/>
</dbReference>
<dbReference type="OMA" id="AQFGSWI"/>
<evidence type="ECO:0000313" key="10">
    <source>
        <dbReference type="EMBL" id="AEK80582.1"/>
    </source>
</evidence>
<dbReference type="OrthoDB" id="107680at2759"/>
<name>E0W575_PHYSO</name>
<reference evidence="10" key="1">
    <citation type="journal article" date="2011" name="Plant Cell">
        <title>Transcriptional programming and functional interactions within the Phytophthora sojae RXLR effector repertoire.</title>
        <authorList>
            <person name="Wang Q."/>
            <person name="Han C."/>
            <person name="Ferreira A.O."/>
            <person name="Yu X."/>
            <person name="Ye W."/>
            <person name="Tripathy S."/>
            <person name="Kale S.D."/>
            <person name="Gu B."/>
            <person name="Sheng Y."/>
            <person name="Sui Y."/>
            <person name="Wang X."/>
            <person name="Zhang Z."/>
            <person name="Cheng B."/>
            <person name="Dong S."/>
            <person name="Shan W."/>
            <person name="Zheng X."/>
            <person name="Dou D."/>
            <person name="Tyler B.M."/>
            <person name="Wang Y."/>
        </authorList>
    </citation>
    <scope>NUCLEOTIDE SEQUENCE</scope>
    <source>
        <strain evidence="10">P7064</strain>
        <strain evidence="11">P7074</strain>
        <strain evidence="12">P7076</strain>
    </source>
</reference>